<dbReference type="EMBL" id="VWRR01000013">
    <property type="protein sequence ID" value="KAF6001614.1"/>
    <property type="molecule type" value="Genomic_DNA"/>
</dbReference>
<sequence length="162" mass="17870">MLLARMFPKAMLSHARAYLTQSLHAQNLPLFHQAQWKAPNWPNTQRDGTRRARSATEAEVLTGRSARRSTDGFDGNAVVSLLALLAPQIERRAGSGHNARSRGAASRPETDYGALKFAAQSSAKKFLWCGHKVSLQVLSSRSRRGFWNLQRGPLPGRVHTAA</sequence>
<organism evidence="2 3">
    <name type="scientific">Cyanidiococcus yangmingshanensis</name>
    <dbReference type="NCBI Taxonomy" id="2690220"/>
    <lineage>
        <taxon>Eukaryota</taxon>
        <taxon>Rhodophyta</taxon>
        <taxon>Bangiophyceae</taxon>
        <taxon>Cyanidiales</taxon>
        <taxon>Cyanidiaceae</taxon>
        <taxon>Cyanidiococcus</taxon>
    </lineage>
</organism>
<name>A0A7J7IFV2_9RHOD</name>
<evidence type="ECO:0000313" key="2">
    <source>
        <dbReference type="EMBL" id="KAF6001614.1"/>
    </source>
</evidence>
<evidence type="ECO:0000256" key="1">
    <source>
        <dbReference type="SAM" id="MobiDB-lite"/>
    </source>
</evidence>
<evidence type="ECO:0000313" key="3">
    <source>
        <dbReference type="Proteomes" id="UP000530660"/>
    </source>
</evidence>
<keyword evidence="3" id="KW-1185">Reference proteome</keyword>
<proteinExistence type="predicted"/>
<feature type="compositionally biased region" description="Basic and acidic residues" evidence="1">
    <location>
        <begin position="47"/>
        <end position="56"/>
    </location>
</feature>
<gene>
    <name evidence="2" type="ORF">F1559_000072</name>
</gene>
<feature type="region of interest" description="Disordered" evidence="1">
    <location>
        <begin position="39"/>
        <end position="58"/>
    </location>
</feature>
<protein>
    <submittedName>
        <fullName evidence="2">Uncharacterized protein</fullName>
    </submittedName>
</protein>
<dbReference type="AlphaFoldDB" id="A0A7J7IFV2"/>
<reference evidence="2 3" key="1">
    <citation type="journal article" date="2020" name="J. Phycol.">
        <title>Comparative genome analysis reveals Cyanidiococcus gen. nov., a new extremophilic red algal genus sister to Cyanidioschyzon (Cyanidioschyzonaceae, Rhodophyta).</title>
        <authorList>
            <person name="Liu S.-L."/>
            <person name="Chiang Y.-R."/>
            <person name="Yoon H.S."/>
            <person name="Fu H.-Y."/>
        </authorList>
    </citation>
    <scope>NUCLEOTIDE SEQUENCE [LARGE SCALE GENOMIC DNA]</scope>
    <source>
        <strain evidence="2 3">THAL066</strain>
    </source>
</reference>
<accession>A0A7J7IFV2</accession>
<dbReference type="Proteomes" id="UP000530660">
    <property type="component" value="Unassembled WGS sequence"/>
</dbReference>
<comment type="caution">
    <text evidence="2">The sequence shown here is derived from an EMBL/GenBank/DDBJ whole genome shotgun (WGS) entry which is preliminary data.</text>
</comment>